<proteinExistence type="predicted"/>
<dbReference type="EMBL" id="MU393545">
    <property type="protein sequence ID" value="KAI4861672.1"/>
    <property type="molecule type" value="Genomic_DNA"/>
</dbReference>
<dbReference type="Proteomes" id="UP001497700">
    <property type="component" value="Unassembled WGS sequence"/>
</dbReference>
<evidence type="ECO:0000313" key="1">
    <source>
        <dbReference type="EMBL" id="KAI4861672.1"/>
    </source>
</evidence>
<reference evidence="1 2" key="1">
    <citation type="journal article" date="2022" name="New Phytol.">
        <title>Ecological generalism drives hyperdiversity of secondary metabolite gene clusters in xylarialean endophytes.</title>
        <authorList>
            <person name="Franco M.E.E."/>
            <person name="Wisecaver J.H."/>
            <person name="Arnold A.E."/>
            <person name="Ju Y.M."/>
            <person name="Slot J.C."/>
            <person name="Ahrendt S."/>
            <person name="Moore L.P."/>
            <person name="Eastman K.E."/>
            <person name="Scott K."/>
            <person name="Konkel Z."/>
            <person name="Mondo S.J."/>
            <person name="Kuo A."/>
            <person name="Hayes R.D."/>
            <person name="Haridas S."/>
            <person name="Andreopoulos B."/>
            <person name="Riley R."/>
            <person name="LaButti K."/>
            <person name="Pangilinan J."/>
            <person name="Lipzen A."/>
            <person name="Amirebrahimi M."/>
            <person name="Yan J."/>
            <person name="Adam C."/>
            <person name="Keymanesh K."/>
            <person name="Ng V."/>
            <person name="Louie K."/>
            <person name="Northen T."/>
            <person name="Drula E."/>
            <person name="Henrissat B."/>
            <person name="Hsieh H.M."/>
            <person name="Youens-Clark K."/>
            <person name="Lutzoni F."/>
            <person name="Miadlikowska J."/>
            <person name="Eastwood D.C."/>
            <person name="Hamelin R.C."/>
            <person name="Grigoriev I.V."/>
            <person name="U'Ren J.M."/>
        </authorList>
    </citation>
    <scope>NUCLEOTIDE SEQUENCE [LARGE SCALE GENOMIC DNA]</scope>
    <source>
        <strain evidence="1 2">CBS 119005</strain>
    </source>
</reference>
<sequence>MPIDFHLSSREAAVRTQAMNFARDVLKPVRTEYMVYKEHQKRFQATRPAYAAAVAGGLVKGQIPPAIGGTGGSLIEAAILVEEFYAVEPATSLTIFGTSLGLSALNLTQKPEHREFIAPFLSSEGTPLASLVFSEPGGVANYLEKGAPGLNTTARRVGDEWVINGEKKWATNSAGWDNRGADLACVVCRDITTPIVDPDADPKDSVMVIIVTRADLERNGDNCFQVLHEVTTAGHSATGPGHHIKYSNVRVPAKNVLCKPGEGAAIISACFDLTAVLVGAMGVGLMRAAFDEALAFAKRDNRRGKTPLLERQAVADLLSGVKMQTEACRVMTWKAAHAMEHGPGDYNARRELALATKVYCSDTAVKAIMETINAVGVTAYDVEQPFTELLKNAIALPIFDGGNVGIRRRHLQGIMLSPDYDPWVATYGLPTASE</sequence>
<comment type="caution">
    <text evidence="1">The sequence shown here is derived from an EMBL/GenBank/DDBJ whole genome shotgun (WGS) entry which is preliminary data.</text>
</comment>
<evidence type="ECO:0000313" key="2">
    <source>
        <dbReference type="Proteomes" id="UP001497700"/>
    </source>
</evidence>
<keyword evidence="2" id="KW-1185">Reference proteome</keyword>
<organism evidence="1 2">
    <name type="scientific">Hypoxylon rubiginosum</name>
    <dbReference type="NCBI Taxonomy" id="110542"/>
    <lineage>
        <taxon>Eukaryota</taxon>
        <taxon>Fungi</taxon>
        <taxon>Dikarya</taxon>
        <taxon>Ascomycota</taxon>
        <taxon>Pezizomycotina</taxon>
        <taxon>Sordariomycetes</taxon>
        <taxon>Xylariomycetidae</taxon>
        <taxon>Xylariales</taxon>
        <taxon>Hypoxylaceae</taxon>
        <taxon>Hypoxylon</taxon>
    </lineage>
</organism>
<protein>
    <submittedName>
        <fullName evidence="1">Acyl-CoA dehydrogenase NM domain-like protein</fullName>
    </submittedName>
</protein>
<name>A0ACB9YR27_9PEZI</name>
<accession>A0ACB9YR27</accession>
<gene>
    <name evidence="1" type="ORF">F4820DRAFT_54059</name>
</gene>